<feature type="domain" description="TcaA protein NTF2-like" evidence="9">
    <location>
        <begin position="347"/>
        <end position="456"/>
    </location>
</feature>
<evidence type="ECO:0000313" key="12">
    <source>
        <dbReference type="Proteomes" id="UP000325054"/>
    </source>
</evidence>
<dbReference type="GO" id="GO:0005886">
    <property type="term" value="C:plasma membrane"/>
    <property type="evidence" value="ECO:0007669"/>
    <property type="project" value="UniProtKB-SubCell"/>
</dbReference>
<dbReference type="InterPro" id="IPR054530">
    <property type="entry name" value="TcaA_4th"/>
</dbReference>
<organism evidence="11 12">
    <name type="scientific">Rossellomorea aquimaris</name>
    <dbReference type="NCBI Taxonomy" id="189382"/>
    <lineage>
        <taxon>Bacteria</taxon>
        <taxon>Bacillati</taxon>
        <taxon>Bacillota</taxon>
        <taxon>Bacilli</taxon>
        <taxon>Bacillales</taxon>
        <taxon>Bacillaceae</taxon>
        <taxon>Rossellomorea</taxon>
    </lineage>
</organism>
<feature type="transmembrane region" description="Helical" evidence="7">
    <location>
        <begin position="58"/>
        <end position="77"/>
    </location>
</feature>
<comment type="subcellular location">
    <subcellularLocation>
        <location evidence="1">Cell membrane</location>
        <topology evidence="1">Single-pass membrane protein</topology>
    </subcellularLocation>
</comment>
<keyword evidence="2" id="KW-1003">Cell membrane</keyword>
<dbReference type="OrthoDB" id="1682769at2"/>
<feature type="domain" description="TcaA 4th" evidence="10">
    <location>
        <begin position="253"/>
        <end position="319"/>
    </location>
</feature>
<protein>
    <recommendedName>
        <fullName evidence="13">Zinc-ribbon domain-containing protein</fullName>
    </recommendedName>
</protein>
<dbReference type="RefSeq" id="WP_148992505.1">
    <property type="nucleotide sequence ID" value="NZ_VTEW01000015.1"/>
</dbReference>
<gene>
    <name evidence="11" type="ORF">FZC80_16520</name>
</gene>
<dbReference type="Pfam" id="PF22820">
    <property type="entry name" value="TcaA_3rd_4th"/>
    <property type="match status" value="1"/>
</dbReference>
<feature type="compositionally biased region" description="Basic and acidic residues" evidence="6">
    <location>
        <begin position="30"/>
        <end position="40"/>
    </location>
</feature>
<comment type="caution">
    <text evidence="11">The sequence shown here is derived from an EMBL/GenBank/DDBJ whole genome shotgun (WGS) entry which is preliminary data.</text>
</comment>
<evidence type="ECO:0000259" key="8">
    <source>
        <dbReference type="Pfam" id="PF22813"/>
    </source>
</evidence>
<evidence type="ECO:0000256" key="1">
    <source>
        <dbReference type="ARBA" id="ARBA00004162"/>
    </source>
</evidence>
<evidence type="ECO:0000256" key="3">
    <source>
        <dbReference type="ARBA" id="ARBA00022692"/>
    </source>
</evidence>
<proteinExistence type="predicted"/>
<accession>A0A5D4TP35</accession>
<feature type="domain" description="TcaA second" evidence="8">
    <location>
        <begin position="83"/>
        <end position="175"/>
    </location>
</feature>
<evidence type="ECO:0000256" key="5">
    <source>
        <dbReference type="ARBA" id="ARBA00023136"/>
    </source>
</evidence>
<sequence length="468" mass="52420">MKYCTECGAALKNSQAFCTSCGAKGTQAEPKTESETETGRVPEPAPAPKKPMSKKKKYTLLSLGVIMMGIIAAHLIVSSVLDPSKEVQAMDRAVTDGDSDTFFNYITLEENALINKDHYLSYINESDWDSIREQLVQIISSDSKFDEVVTDYKGNDLFRVKKGSILGLYKTYEVEAVPTQVVLKSNLDSTFTIEKIKADLKQEEQVDLVKAYPGTYSITGEASSLFGNMKVTEEVYISNNNNHISELDIDFPGQEYSMKTNFPEAILFVNGKSTGKSLEEFSVLGPFPEDEEISLYAELTGDDGKTLKSNQITQYDDVWGTLHFTFEDSSVASASTDGTDSEEGSGDDAEQRVLDFRDAYEKSLNQHDFDLIADYMLPGSLAEEELIEYLDAMDNKEYTYDFVETSISGTAKINDTTYEITTFEKFIFKNHLGAKTNYEKEKIYTLVKTDSGFKIKFIDIKDTDRNQL</sequence>
<evidence type="ECO:0000259" key="9">
    <source>
        <dbReference type="Pfam" id="PF22819"/>
    </source>
</evidence>
<dbReference type="Proteomes" id="UP000325054">
    <property type="component" value="Unassembled WGS sequence"/>
</dbReference>
<keyword evidence="4 7" id="KW-1133">Transmembrane helix</keyword>
<evidence type="ECO:0000259" key="10">
    <source>
        <dbReference type="Pfam" id="PF22820"/>
    </source>
</evidence>
<dbReference type="InterPro" id="IPR054528">
    <property type="entry name" value="TcaA_5th"/>
</dbReference>
<name>A0A5D4TP35_9BACI</name>
<evidence type="ECO:0000256" key="6">
    <source>
        <dbReference type="SAM" id="MobiDB-lite"/>
    </source>
</evidence>
<keyword evidence="3 7" id="KW-0812">Transmembrane</keyword>
<evidence type="ECO:0000256" key="7">
    <source>
        <dbReference type="SAM" id="Phobius"/>
    </source>
</evidence>
<evidence type="ECO:0000256" key="4">
    <source>
        <dbReference type="ARBA" id="ARBA00022989"/>
    </source>
</evidence>
<evidence type="ECO:0008006" key="13">
    <source>
        <dbReference type="Google" id="ProtNLM"/>
    </source>
</evidence>
<evidence type="ECO:0000313" key="11">
    <source>
        <dbReference type="EMBL" id="TYS75806.1"/>
    </source>
</evidence>
<dbReference type="PANTHER" id="PTHR40038">
    <property type="entry name" value="MEMBRANE-ASSOCIATED PROTEIN TCAA"/>
    <property type="match status" value="1"/>
</dbReference>
<dbReference type="Pfam" id="PF22819">
    <property type="entry name" value="TcaA_5th"/>
    <property type="match status" value="1"/>
</dbReference>
<dbReference type="InterPro" id="IPR054529">
    <property type="entry name" value="TcaA_2nd"/>
</dbReference>
<evidence type="ECO:0000256" key="2">
    <source>
        <dbReference type="ARBA" id="ARBA00022475"/>
    </source>
</evidence>
<dbReference type="AlphaFoldDB" id="A0A5D4TP35"/>
<reference evidence="11 12" key="1">
    <citation type="submission" date="2019-08" db="EMBL/GenBank/DDBJ databases">
        <title>Bacillus genomes from the desert of Cuatro Cienegas, Coahuila.</title>
        <authorList>
            <person name="Olmedo-Alvarez G."/>
        </authorList>
    </citation>
    <scope>NUCLEOTIDE SEQUENCE [LARGE SCALE GENOMIC DNA]</scope>
    <source>
        <strain evidence="11 12">CH451a_14T</strain>
    </source>
</reference>
<dbReference type="EMBL" id="VTEW01000015">
    <property type="protein sequence ID" value="TYS75806.1"/>
    <property type="molecule type" value="Genomic_DNA"/>
</dbReference>
<dbReference type="Pfam" id="PF22813">
    <property type="entry name" value="TcaA_2nd"/>
    <property type="match status" value="1"/>
</dbReference>
<feature type="region of interest" description="Disordered" evidence="6">
    <location>
        <begin position="24"/>
        <end position="52"/>
    </location>
</feature>
<dbReference type="PANTHER" id="PTHR40038:SF1">
    <property type="entry name" value="MEMBRANE-ASSOCIATED PROTEIN TCAA"/>
    <property type="match status" value="1"/>
</dbReference>
<keyword evidence="5 7" id="KW-0472">Membrane</keyword>